<protein>
    <recommendedName>
        <fullName evidence="4">RING-type E3 ubiquitin transferase</fullName>
        <ecNumber evidence="4">2.3.2.27</ecNumber>
    </recommendedName>
</protein>
<dbReference type="InterPro" id="IPR013083">
    <property type="entry name" value="Znf_RING/FYVE/PHD"/>
</dbReference>
<evidence type="ECO:0000256" key="4">
    <source>
        <dbReference type="ARBA" id="ARBA00012483"/>
    </source>
</evidence>
<keyword evidence="10" id="KW-0862">Zinc</keyword>
<comment type="caution">
    <text evidence="17">The sequence shown here is derived from an EMBL/GenBank/DDBJ whole genome shotgun (WGS) entry which is preliminary data.</text>
</comment>
<dbReference type="SMART" id="SM00184">
    <property type="entry name" value="RING"/>
    <property type="match status" value="1"/>
</dbReference>
<keyword evidence="7" id="KW-0479">Metal-binding</keyword>
<keyword evidence="5" id="KW-0808">Transferase</keyword>
<dbReference type="PROSITE" id="PS50089">
    <property type="entry name" value="ZF_RING_2"/>
    <property type="match status" value="1"/>
</dbReference>
<evidence type="ECO:0000256" key="6">
    <source>
        <dbReference type="ARBA" id="ARBA00022692"/>
    </source>
</evidence>
<evidence type="ECO:0000256" key="5">
    <source>
        <dbReference type="ARBA" id="ARBA00022679"/>
    </source>
</evidence>
<organism evidence="17 18">
    <name type="scientific">Camellia sinensis</name>
    <name type="common">Tea plant</name>
    <name type="synonym">Thea sinensis</name>
    <dbReference type="NCBI Taxonomy" id="4442"/>
    <lineage>
        <taxon>Eukaryota</taxon>
        <taxon>Viridiplantae</taxon>
        <taxon>Streptophyta</taxon>
        <taxon>Embryophyta</taxon>
        <taxon>Tracheophyta</taxon>
        <taxon>Spermatophyta</taxon>
        <taxon>Magnoliopsida</taxon>
        <taxon>eudicotyledons</taxon>
        <taxon>Gunneridae</taxon>
        <taxon>Pentapetalae</taxon>
        <taxon>asterids</taxon>
        <taxon>Ericales</taxon>
        <taxon>Theaceae</taxon>
        <taxon>Camellia</taxon>
    </lineage>
</organism>
<dbReference type="CDD" id="cd16461">
    <property type="entry name" value="RING-H2_EL5-like"/>
    <property type="match status" value="1"/>
</dbReference>
<dbReference type="GO" id="GO:0008270">
    <property type="term" value="F:zinc ion binding"/>
    <property type="evidence" value="ECO:0007669"/>
    <property type="project" value="UniProtKB-KW"/>
</dbReference>
<reference evidence="18" key="1">
    <citation type="journal article" date="2020" name="Nat. Commun.">
        <title>Genome assembly of wild tea tree DASZ reveals pedigree and selection history of tea varieties.</title>
        <authorList>
            <person name="Zhang W."/>
            <person name="Zhang Y."/>
            <person name="Qiu H."/>
            <person name="Guo Y."/>
            <person name="Wan H."/>
            <person name="Zhang X."/>
            <person name="Scossa F."/>
            <person name="Alseekh S."/>
            <person name="Zhang Q."/>
            <person name="Wang P."/>
            <person name="Xu L."/>
            <person name="Schmidt M.H."/>
            <person name="Jia X."/>
            <person name="Li D."/>
            <person name="Zhu A."/>
            <person name="Guo F."/>
            <person name="Chen W."/>
            <person name="Ni D."/>
            <person name="Usadel B."/>
            <person name="Fernie A.R."/>
            <person name="Wen W."/>
        </authorList>
    </citation>
    <scope>NUCLEOTIDE SEQUENCE [LARGE SCALE GENOMIC DNA]</scope>
    <source>
        <strain evidence="18">cv. G240</strain>
    </source>
</reference>
<evidence type="ECO:0000256" key="7">
    <source>
        <dbReference type="ARBA" id="ARBA00022723"/>
    </source>
</evidence>
<evidence type="ECO:0000256" key="14">
    <source>
        <dbReference type="PROSITE-ProRule" id="PRU00175"/>
    </source>
</evidence>
<keyword evidence="11 15" id="KW-1133">Transmembrane helix</keyword>
<dbReference type="GO" id="GO:0061630">
    <property type="term" value="F:ubiquitin protein ligase activity"/>
    <property type="evidence" value="ECO:0007669"/>
    <property type="project" value="UniProtKB-EC"/>
</dbReference>
<dbReference type="EC" id="2.3.2.27" evidence="4"/>
<gene>
    <name evidence="17" type="ORF">HYC85_010682</name>
</gene>
<evidence type="ECO:0000256" key="11">
    <source>
        <dbReference type="ARBA" id="ARBA00022989"/>
    </source>
</evidence>
<reference evidence="17 18" key="2">
    <citation type="submission" date="2020-07" db="EMBL/GenBank/DDBJ databases">
        <title>Genome assembly of wild tea tree DASZ reveals pedigree and selection history of tea varieties.</title>
        <authorList>
            <person name="Zhang W."/>
        </authorList>
    </citation>
    <scope>NUCLEOTIDE SEQUENCE [LARGE SCALE GENOMIC DNA]</scope>
    <source>
        <strain evidence="18">cv. G240</strain>
        <tissue evidence="17">Leaf</tissue>
    </source>
</reference>
<evidence type="ECO:0000256" key="9">
    <source>
        <dbReference type="ARBA" id="ARBA00022786"/>
    </source>
</evidence>
<evidence type="ECO:0000256" key="3">
    <source>
        <dbReference type="ARBA" id="ARBA00004906"/>
    </source>
</evidence>
<dbReference type="GO" id="GO:0016020">
    <property type="term" value="C:membrane"/>
    <property type="evidence" value="ECO:0007669"/>
    <property type="project" value="UniProtKB-SubCell"/>
</dbReference>
<comment type="catalytic activity">
    <reaction evidence="1">
        <text>S-ubiquitinyl-[E2 ubiquitin-conjugating enzyme]-L-cysteine + [acceptor protein]-L-lysine = [E2 ubiquitin-conjugating enzyme]-L-cysteine + N(6)-ubiquitinyl-[acceptor protein]-L-lysine.</text>
        <dbReference type="EC" id="2.3.2.27"/>
    </reaction>
</comment>
<dbReference type="AlphaFoldDB" id="A0A7J7HL69"/>
<comment type="pathway">
    <text evidence="3">Protein modification; protein ubiquitination.</text>
</comment>
<sequence length="347" mass="38049">MPRVFARVDDAYSPPFLIVGGGTTTVTIPQINHNDSSPPSSSSSPSSSLIIVIIIVASSIIVTASLYLLLRFITRHCNNRSFAAVDDVVSSTNNRHDSNRDRCLYEQRNSPNDLINSLPLFTFGSVTGNIVSGDCAVCLSKFERNDQLRLLPLCCHAFHTDCIDAWLSSNQTCPLCRSAVYPTEEDVLNKIISSTVPEDRGNSFRIEIGSVSRRRGMSDSSDGRRSYSIGSFDYIVDEGYEVSVDSTHRRGLSDCTSVSKDSAGVPVVVNAPPGENIASEVAGRSWLRDYVDRLASISSRTVSFRSSGRFFTGSSRRSNTVVAVDEELEANRIGEEISEMFRWFSGV</sequence>
<feature type="domain" description="RING-type" evidence="16">
    <location>
        <begin position="135"/>
        <end position="177"/>
    </location>
</feature>
<evidence type="ECO:0000313" key="18">
    <source>
        <dbReference type="Proteomes" id="UP000593564"/>
    </source>
</evidence>
<dbReference type="SUPFAM" id="SSF57850">
    <property type="entry name" value="RING/U-box"/>
    <property type="match status" value="1"/>
</dbReference>
<accession>A0A7J7HL69</accession>
<evidence type="ECO:0000313" key="17">
    <source>
        <dbReference type="EMBL" id="KAF5952738.1"/>
    </source>
</evidence>
<evidence type="ECO:0000256" key="13">
    <source>
        <dbReference type="ARBA" id="ARBA00024209"/>
    </source>
</evidence>
<dbReference type="FunFam" id="3.30.40.10:FF:000187">
    <property type="entry name" value="E3 ubiquitin-protein ligase ATL6"/>
    <property type="match status" value="1"/>
</dbReference>
<dbReference type="Gene3D" id="3.30.40.10">
    <property type="entry name" value="Zinc/RING finger domain, C3HC4 (zinc finger)"/>
    <property type="match status" value="1"/>
</dbReference>
<evidence type="ECO:0000256" key="1">
    <source>
        <dbReference type="ARBA" id="ARBA00000900"/>
    </source>
</evidence>
<evidence type="ECO:0000256" key="15">
    <source>
        <dbReference type="SAM" id="Phobius"/>
    </source>
</evidence>
<comment type="subcellular location">
    <subcellularLocation>
        <location evidence="2">Membrane</location>
        <topology evidence="2">Single-pass membrane protein</topology>
    </subcellularLocation>
</comment>
<dbReference type="GO" id="GO:0016567">
    <property type="term" value="P:protein ubiquitination"/>
    <property type="evidence" value="ECO:0007669"/>
    <property type="project" value="TreeGrafter"/>
</dbReference>
<dbReference type="PANTHER" id="PTHR45768:SF16">
    <property type="entry name" value="E3 UBIQUITIN-PROTEIN LIGASE ATL4"/>
    <property type="match status" value="1"/>
</dbReference>
<keyword evidence="18" id="KW-1185">Reference proteome</keyword>
<keyword evidence="9" id="KW-0833">Ubl conjugation pathway</keyword>
<dbReference type="InterPro" id="IPR001841">
    <property type="entry name" value="Znf_RING"/>
</dbReference>
<evidence type="ECO:0000256" key="10">
    <source>
        <dbReference type="ARBA" id="ARBA00022833"/>
    </source>
</evidence>
<evidence type="ECO:0000256" key="8">
    <source>
        <dbReference type="ARBA" id="ARBA00022771"/>
    </source>
</evidence>
<keyword evidence="6 15" id="KW-0812">Transmembrane</keyword>
<evidence type="ECO:0000256" key="2">
    <source>
        <dbReference type="ARBA" id="ARBA00004167"/>
    </source>
</evidence>
<name>A0A7J7HL69_CAMSI</name>
<dbReference type="PANTHER" id="PTHR45768">
    <property type="entry name" value="E3 UBIQUITIN-PROTEIN LIGASE RNF13-LIKE"/>
    <property type="match status" value="1"/>
</dbReference>
<keyword evidence="12 15" id="KW-0472">Membrane</keyword>
<keyword evidence="8 14" id="KW-0863">Zinc-finger</keyword>
<feature type="transmembrane region" description="Helical" evidence="15">
    <location>
        <begin position="49"/>
        <end position="70"/>
    </location>
</feature>
<comment type="similarity">
    <text evidence="13">Belongs to the RING-type zinc finger family. ATL subfamily.</text>
</comment>
<evidence type="ECO:0000256" key="12">
    <source>
        <dbReference type="ARBA" id="ARBA00023136"/>
    </source>
</evidence>
<dbReference type="Proteomes" id="UP000593564">
    <property type="component" value="Unassembled WGS sequence"/>
</dbReference>
<evidence type="ECO:0000259" key="16">
    <source>
        <dbReference type="PROSITE" id="PS50089"/>
    </source>
</evidence>
<proteinExistence type="inferred from homology"/>
<dbReference type="EMBL" id="JACBKZ010000004">
    <property type="protein sequence ID" value="KAF5952738.1"/>
    <property type="molecule type" value="Genomic_DNA"/>
</dbReference>
<dbReference type="Pfam" id="PF13639">
    <property type="entry name" value="zf-RING_2"/>
    <property type="match status" value="1"/>
</dbReference>